<organism evidence="1 2">
    <name type="scientific">Brassica rapa subsp. trilocularis</name>
    <dbReference type="NCBI Taxonomy" id="1813537"/>
    <lineage>
        <taxon>Eukaryota</taxon>
        <taxon>Viridiplantae</taxon>
        <taxon>Streptophyta</taxon>
        <taxon>Embryophyta</taxon>
        <taxon>Tracheophyta</taxon>
        <taxon>Spermatophyta</taxon>
        <taxon>Magnoliopsida</taxon>
        <taxon>eudicotyledons</taxon>
        <taxon>Gunneridae</taxon>
        <taxon>Pentapetalae</taxon>
        <taxon>rosids</taxon>
        <taxon>malvids</taxon>
        <taxon>Brassicales</taxon>
        <taxon>Brassicaceae</taxon>
        <taxon>Brassiceae</taxon>
        <taxon>Brassica</taxon>
    </lineage>
</organism>
<dbReference type="EMBL" id="JADBGQ010000009">
    <property type="protein sequence ID" value="KAG5377783.1"/>
    <property type="molecule type" value="Genomic_DNA"/>
</dbReference>
<evidence type="ECO:0000313" key="2">
    <source>
        <dbReference type="Proteomes" id="UP000823674"/>
    </source>
</evidence>
<sequence length="79" mass="9552">MEEDSVRRLRGSLLEDFVEVVWKTSLMSSRRLPRILAHYILEDFREDFREDFPETWEKTPSKDFVEVVWKSSSPEVFQI</sequence>
<reference evidence="1 2" key="1">
    <citation type="submission" date="2021-03" db="EMBL/GenBank/DDBJ databases">
        <authorList>
            <person name="King G.J."/>
            <person name="Bancroft I."/>
            <person name="Baten A."/>
            <person name="Bloomfield J."/>
            <person name="Borpatragohain P."/>
            <person name="He Z."/>
            <person name="Irish N."/>
            <person name="Irwin J."/>
            <person name="Liu K."/>
            <person name="Mauleon R.P."/>
            <person name="Moore J."/>
            <person name="Morris R."/>
            <person name="Ostergaard L."/>
            <person name="Wang B."/>
            <person name="Wells R."/>
        </authorList>
    </citation>
    <scope>NUCLEOTIDE SEQUENCE [LARGE SCALE GENOMIC DNA]</scope>
    <source>
        <strain evidence="1">R-o-18</strain>
        <tissue evidence="1">Leaf</tissue>
    </source>
</reference>
<accession>A0ABQ7KTL3</accession>
<evidence type="ECO:0000313" key="1">
    <source>
        <dbReference type="EMBL" id="KAG5377783.1"/>
    </source>
</evidence>
<proteinExistence type="predicted"/>
<name>A0ABQ7KTL3_BRACM</name>
<gene>
    <name evidence="1" type="primary">A07g500880.1_BraROA</name>
    <name evidence="1" type="ORF">IGI04_025625</name>
</gene>
<comment type="caution">
    <text evidence="1">The sequence shown here is derived from an EMBL/GenBank/DDBJ whole genome shotgun (WGS) entry which is preliminary data.</text>
</comment>
<keyword evidence="2" id="KW-1185">Reference proteome</keyword>
<dbReference type="Proteomes" id="UP000823674">
    <property type="component" value="Chromosome A07"/>
</dbReference>
<protein>
    <submittedName>
        <fullName evidence="1">Uncharacterized protein</fullName>
    </submittedName>
</protein>